<dbReference type="EMBL" id="CAJEWN010001835">
    <property type="protein sequence ID" value="CAD2200348.1"/>
    <property type="molecule type" value="Genomic_DNA"/>
</dbReference>
<name>A0A6V7XM87_MELEN</name>
<comment type="caution">
    <text evidence="2">The sequence shown here is derived from an EMBL/GenBank/DDBJ whole genome shotgun (WGS) entry which is preliminary data.</text>
</comment>
<sequence>MAPLHRMGAWTDATGGRRHGGAVGQPATCGGACSWPDVLLLDDLLVVEGLDGGPVPGLMLVVADGGCWWLLAAVMRPALGLMCLKLFGLLCVGGCCQEQLHWWRQHWWPRPSTTQHGKNFFNLKKKLQKLKTCARALPSFYFFLLSLSIVFSHFFNRLI</sequence>
<reference evidence="2 3" key="1">
    <citation type="submission" date="2020-08" db="EMBL/GenBank/DDBJ databases">
        <authorList>
            <person name="Koutsovoulos G."/>
            <person name="Danchin GJ E."/>
        </authorList>
    </citation>
    <scope>NUCLEOTIDE SEQUENCE [LARGE SCALE GENOMIC DNA]</scope>
</reference>
<proteinExistence type="predicted"/>
<dbReference type="Proteomes" id="UP000580250">
    <property type="component" value="Unassembled WGS sequence"/>
</dbReference>
<keyword evidence="1" id="KW-0472">Membrane</keyword>
<feature type="transmembrane region" description="Helical" evidence="1">
    <location>
        <begin position="133"/>
        <end position="155"/>
    </location>
</feature>
<dbReference type="AlphaFoldDB" id="A0A6V7XM87"/>
<gene>
    <name evidence="2" type="ORF">MENT_LOCUS53810</name>
</gene>
<organism evidence="2 3">
    <name type="scientific">Meloidogyne enterolobii</name>
    <name type="common">Root-knot nematode worm</name>
    <name type="synonym">Meloidogyne mayaguensis</name>
    <dbReference type="NCBI Taxonomy" id="390850"/>
    <lineage>
        <taxon>Eukaryota</taxon>
        <taxon>Metazoa</taxon>
        <taxon>Ecdysozoa</taxon>
        <taxon>Nematoda</taxon>
        <taxon>Chromadorea</taxon>
        <taxon>Rhabditida</taxon>
        <taxon>Tylenchina</taxon>
        <taxon>Tylenchomorpha</taxon>
        <taxon>Tylenchoidea</taxon>
        <taxon>Meloidogynidae</taxon>
        <taxon>Meloidogyninae</taxon>
        <taxon>Meloidogyne</taxon>
    </lineage>
</organism>
<evidence type="ECO:0000313" key="2">
    <source>
        <dbReference type="EMBL" id="CAD2200348.1"/>
    </source>
</evidence>
<accession>A0A6V7XM87</accession>
<evidence type="ECO:0000313" key="3">
    <source>
        <dbReference type="Proteomes" id="UP000580250"/>
    </source>
</evidence>
<keyword evidence="1" id="KW-0812">Transmembrane</keyword>
<evidence type="ECO:0000256" key="1">
    <source>
        <dbReference type="SAM" id="Phobius"/>
    </source>
</evidence>
<keyword evidence="1" id="KW-1133">Transmembrane helix</keyword>
<protein>
    <submittedName>
        <fullName evidence="2">Uncharacterized protein</fullName>
    </submittedName>
</protein>